<accession>A0A0A9ASZ1</accession>
<dbReference type="AlphaFoldDB" id="A0A0A9ASZ1"/>
<protein>
    <submittedName>
        <fullName evidence="1">Uncharacterized protein</fullName>
    </submittedName>
</protein>
<proteinExistence type="predicted"/>
<name>A0A0A9ASZ1_ARUDO</name>
<reference evidence="1" key="2">
    <citation type="journal article" date="2015" name="Data Brief">
        <title>Shoot transcriptome of the giant reed, Arundo donax.</title>
        <authorList>
            <person name="Barrero R.A."/>
            <person name="Guerrero F.D."/>
            <person name="Moolhuijzen P."/>
            <person name="Goolsby J.A."/>
            <person name="Tidwell J."/>
            <person name="Bellgard S.E."/>
            <person name="Bellgard M.I."/>
        </authorList>
    </citation>
    <scope>NUCLEOTIDE SEQUENCE</scope>
    <source>
        <tissue evidence="1">Shoot tissue taken approximately 20 cm above the soil surface</tissue>
    </source>
</reference>
<sequence length="50" mass="5629">MAMDYAHHRLPLNKQTSPLEHSGLIDDLNVGEHCVFVLVQTSHQSCETII</sequence>
<evidence type="ECO:0000313" key="1">
    <source>
        <dbReference type="EMBL" id="JAD52988.1"/>
    </source>
</evidence>
<dbReference type="EMBL" id="GBRH01244907">
    <property type="protein sequence ID" value="JAD52988.1"/>
    <property type="molecule type" value="Transcribed_RNA"/>
</dbReference>
<organism evidence="1">
    <name type="scientific">Arundo donax</name>
    <name type="common">Giant reed</name>
    <name type="synonym">Donax arundinaceus</name>
    <dbReference type="NCBI Taxonomy" id="35708"/>
    <lineage>
        <taxon>Eukaryota</taxon>
        <taxon>Viridiplantae</taxon>
        <taxon>Streptophyta</taxon>
        <taxon>Embryophyta</taxon>
        <taxon>Tracheophyta</taxon>
        <taxon>Spermatophyta</taxon>
        <taxon>Magnoliopsida</taxon>
        <taxon>Liliopsida</taxon>
        <taxon>Poales</taxon>
        <taxon>Poaceae</taxon>
        <taxon>PACMAD clade</taxon>
        <taxon>Arundinoideae</taxon>
        <taxon>Arundineae</taxon>
        <taxon>Arundo</taxon>
    </lineage>
</organism>
<reference evidence="1" key="1">
    <citation type="submission" date="2014-09" db="EMBL/GenBank/DDBJ databases">
        <authorList>
            <person name="Magalhaes I.L.F."/>
            <person name="Oliveira U."/>
            <person name="Santos F.R."/>
            <person name="Vidigal T.H.D.A."/>
            <person name="Brescovit A.D."/>
            <person name="Santos A.J."/>
        </authorList>
    </citation>
    <scope>NUCLEOTIDE SEQUENCE</scope>
    <source>
        <tissue evidence="1">Shoot tissue taken approximately 20 cm above the soil surface</tissue>
    </source>
</reference>